<dbReference type="Proteomes" id="UP000623967">
    <property type="component" value="Unassembled WGS sequence"/>
</dbReference>
<name>A0ABS1TKV9_9BACI</name>
<feature type="non-terminal residue" evidence="1">
    <location>
        <position position="48"/>
    </location>
</feature>
<organism evidence="1 2">
    <name type="scientific">Neobacillus paridis</name>
    <dbReference type="NCBI Taxonomy" id="2803862"/>
    <lineage>
        <taxon>Bacteria</taxon>
        <taxon>Bacillati</taxon>
        <taxon>Bacillota</taxon>
        <taxon>Bacilli</taxon>
        <taxon>Bacillales</taxon>
        <taxon>Bacillaceae</taxon>
        <taxon>Neobacillus</taxon>
    </lineage>
</organism>
<evidence type="ECO:0000313" key="2">
    <source>
        <dbReference type="Proteomes" id="UP000623967"/>
    </source>
</evidence>
<proteinExistence type="predicted"/>
<dbReference type="EMBL" id="JAESWB010000118">
    <property type="protein sequence ID" value="MBL4951954.1"/>
    <property type="molecule type" value="Genomic_DNA"/>
</dbReference>
<accession>A0ABS1TKV9</accession>
<evidence type="ECO:0000313" key="1">
    <source>
        <dbReference type="EMBL" id="MBL4951954.1"/>
    </source>
</evidence>
<protein>
    <submittedName>
        <fullName evidence="1">Uncharacterized protein</fullName>
    </submittedName>
</protein>
<gene>
    <name evidence="1" type="ORF">JK635_06990</name>
</gene>
<reference evidence="1 2" key="1">
    <citation type="submission" date="2021-01" db="EMBL/GenBank/DDBJ databases">
        <title>Genome public.</title>
        <authorList>
            <person name="Liu C."/>
            <person name="Sun Q."/>
        </authorList>
    </citation>
    <scope>NUCLEOTIDE SEQUENCE [LARGE SCALE GENOMIC DNA]</scope>
    <source>
        <strain evidence="1 2">YIM B02564</strain>
    </source>
</reference>
<sequence length="48" mass="4934">METVAGAVVLALRHPVTAGMLGGIQRFVDGPDECLVAVKALAFVHVSS</sequence>
<comment type="caution">
    <text evidence="1">The sequence shown here is derived from an EMBL/GenBank/DDBJ whole genome shotgun (WGS) entry which is preliminary data.</text>
</comment>
<keyword evidence="2" id="KW-1185">Reference proteome</keyword>